<evidence type="ECO:0000313" key="11">
    <source>
        <dbReference type="EMBL" id="BCB25315.1"/>
    </source>
</evidence>
<dbReference type="InterPro" id="IPR005467">
    <property type="entry name" value="His_kinase_dom"/>
</dbReference>
<keyword evidence="12" id="KW-1185">Reference proteome</keyword>
<dbReference type="InterPro" id="IPR003594">
    <property type="entry name" value="HATPase_dom"/>
</dbReference>
<dbReference type="SMART" id="SM00304">
    <property type="entry name" value="HAMP"/>
    <property type="match status" value="1"/>
</dbReference>
<dbReference type="InterPro" id="IPR036890">
    <property type="entry name" value="HATPase_C_sf"/>
</dbReference>
<dbReference type="CDD" id="cd06225">
    <property type="entry name" value="HAMP"/>
    <property type="match status" value="1"/>
</dbReference>
<dbReference type="Gene3D" id="6.10.340.10">
    <property type="match status" value="1"/>
</dbReference>
<dbReference type="SUPFAM" id="SSF47384">
    <property type="entry name" value="Homodimeric domain of signal transducing histidine kinase"/>
    <property type="match status" value="1"/>
</dbReference>
<dbReference type="Gene3D" id="3.30.565.10">
    <property type="entry name" value="Histidine kinase-like ATPase, C-terminal domain"/>
    <property type="match status" value="1"/>
</dbReference>
<dbReference type="SUPFAM" id="SSF55874">
    <property type="entry name" value="ATPase domain of HSP90 chaperone/DNA topoisomerase II/histidine kinase"/>
    <property type="match status" value="1"/>
</dbReference>
<evidence type="ECO:0000256" key="5">
    <source>
        <dbReference type="ARBA" id="ARBA00022679"/>
    </source>
</evidence>
<keyword evidence="7" id="KW-0175">Coiled coil</keyword>
<feature type="transmembrane region" description="Helical" evidence="8">
    <location>
        <begin position="25"/>
        <end position="48"/>
    </location>
</feature>
<dbReference type="Pfam" id="PF00672">
    <property type="entry name" value="HAMP"/>
    <property type="match status" value="1"/>
</dbReference>
<keyword evidence="6" id="KW-0418">Kinase</keyword>
<protein>
    <recommendedName>
        <fullName evidence="3">histidine kinase</fullName>
        <ecNumber evidence="3">2.7.13.3</ecNumber>
    </recommendedName>
</protein>
<dbReference type="AlphaFoldDB" id="A0A6F8V966"/>
<evidence type="ECO:0000256" key="4">
    <source>
        <dbReference type="ARBA" id="ARBA00022553"/>
    </source>
</evidence>
<dbReference type="KEGG" id="slac:SKTS_02010"/>
<feature type="transmembrane region" description="Helical" evidence="8">
    <location>
        <begin position="279"/>
        <end position="302"/>
    </location>
</feature>
<dbReference type="GO" id="GO:0000155">
    <property type="term" value="F:phosphorelay sensor kinase activity"/>
    <property type="evidence" value="ECO:0007669"/>
    <property type="project" value="InterPro"/>
</dbReference>
<accession>A0A6F8V966</accession>
<dbReference type="PRINTS" id="PR00344">
    <property type="entry name" value="BCTRLSENSOR"/>
</dbReference>
<feature type="coiled-coil region" evidence="7">
    <location>
        <begin position="369"/>
        <end position="410"/>
    </location>
</feature>
<dbReference type="PANTHER" id="PTHR43065">
    <property type="entry name" value="SENSOR HISTIDINE KINASE"/>
    <property type="match status" value="1"/>
</dbReference>
<keyword evidence="8" id="KW-0812">Transmembrane</keyword>
<evidence type="ECO:0000259" key="9">
    <source>
        <dbReference type="PROSITE" id="PS50109"/>
    </source>
</evidence>
<evidence type="ECO:0000256" key="8">
    <source>
        <dbReference type="SAM" id="Phobius"/>
    </source>
</evidence>
<evidence type="ECO:0000256" key="2">
    <source>
        <dbReference type="ARBA" id="ARBA00004370"/>
    </source>
</evidence>
<name>A0A6F8V966_9PROT</name>
<dbReference type="Proteomes" id="UP000502260">
    <property type="component" value="Chromosome"/>
</dbReference>
<dbReference type="PANTHER" id="PTHR43065:SF50">
    <property type="entry name" value="HISTIDINE KINASE"/>
    <property type="match status" value="1"/>
</dbReference>
<sequence length="666" mass="73684">MNEHGRGLRLPALRGWFGRTIARKLLLAFFSVFLITYLATALVVLSAVRTAVTKAELDTVAQFAHLKLNNLDIRFEQLATDLRAWSKLDVMNDLASGDVDKRVERALQGMKSDYALKGDLYAFDATGRLLASTRPQQGAVTLPPVWHPRGQLSFVDKHANPFGGEAIVALSTPVTSSFSSGFQLGTLVLVYPWSEVKKTLADDSVLLRRRSEPVLLESNLHTTASADALTALADRTGWVQLGRQEYLANYAHGKGGLIPGWQVVVLREPKSLSHTLNSVALQLAVLCLILAFPLTLAIRWLARRLTAPLRDLTQFVTGITKTGDLSRRLTPSSQDEIGTLASAFNHMAVRLESASAERERFVHELEVFAEELEDKVRDRTRELTASNADLTQALENLKSAQSQLIHQEKMASLGQLVAGVAHELNNPIGFIYANFPHLEEYAHILLTLLDELRKLPMPEDSRQHMEARLAEADLEFLREDLLKIIRSGQSGATRVKEIISSLRSFSRLDEAVVKTARLEEGLDDTLALLHHHYKKRIAIVKDYHLNVPVLCRPGQLNQVFMNIIYNAIQATPDAGTISVNTHRKNDWAVVTISDTGKGIAPEALTRIFDPFFTTKKVGEGTGLGLSISYGIVEKHGGHIEVESEPGRGTTFTIYLPLNQDMPDTAA</sequence>
<dbReference type="CDD" id="cd00082">
    <property type="entry name" value="HisKA"/>
    <property type="match status" value="1"/>
</dbReference>
<evidence type="ECO:0000256" key="3">
    <source>
        <dbReference type="ARBA" id="ARBA00012438"/>
    </source>
</evidence>
<organism evidence="11 12">
    <name type="scientific">Sulfurimicrobium lacus</name>
    <dbReference type="NCBI Taxonomy" id="2715678"/>
    <lineage>
        <taxon>Bacteria</taxon>
        <taxon>Pseudomonadati</taxon>
        <taxon>Pseudomonadota</taxon>
        <taxon>Betaproteobacteria</taxon>
        <taxon>Nitrosomonadales</taxon>
        <taxon>Sulfuricellaceae</taxon>
        <taxon>Sulfurimicrobium</taxon>
    </lineage>
</organism>
<proteinExistence type="predicted"/>
<feature type="domain" description="Histidine kinase" evidence="9">
    <location>
        <begin position="419"/>
        <end position="659"/>
    </location>
</feature>
<comment type="subcellular location">
    <subcellularLocation>
        <location evidence="2">Membrane</location>
    </subcellularLocation>
</comment>
<dbReference type="Pfam" id="PF02518">
    <property type="entry name" value="HATPase_c"/>
    <property type="match status" value="1"/>
</dbReference>
<keyword evidence="8" id="KW-0472">Membrane</keyword>
<comment type="catalytic activity">
    <reaction evidence="1">
        <text>ATP + protein L-histidine = ADP + protein N-phospho-L-histidine.</text>
        <dbReference type="EC" id="2.7.13.3"/>
    </reaction>
</comment>
<evidence type="ECO:0000259" key="10">
    <source>
        <dbReference type="PROSITE" id="PS50885"/>
    </source>
</evidence>
<dbReference type="RefSeq" id="WP_173059050.1">
    <property type="nucleotide sequence ID" value="NZ_AP022853.1"/>
</dbReference>
<dbReference type="EMBL" id="AP022853">
    <property type="protein sequence ID" value="BCB25315.1"/>
    <property type="molecule type" value="Genomic_DNA"/>
</dbReference>
<keyword evidence="4" id="KW-0597">Phosphoprotein</keyword>
<dbReference type="PROSITE" id="PS50109">
    <property type="entry name" value="HIS_KIN"/>
    <property type="match status" value="1"/>
</dbReference>
<dbReference type="InterPro" id="IPR036097">
    <property type="entry name" value="HisK_dim/P_sf"/>
</dbReference>
<evidence type="ECO:0000256" key="1">
    <source>
        <dbReference type="ARBA" id="ARBA00000085"/>
    </source>
</evidence>
<keyword evidence="5" id="KW-0808">Transferase</keyword>
<gene>
    <name evidence="11" type="ORF">SKTS_02010</name>
</gene>
<dbReference type="EC" id="2.7.13.3" evidence="3"/>
<evidence type="ECO:0000256" key="7">
    <source>
        <dbReference type="SAM" id="Coils"/>
    </source>
</evidence>
<dbReference type="InterPro" id="IPR003660">
    <property type="entry name" value="HAMP_dom"/>
</dbReference>
<dbReference type="GO" id="GO:0016020">
    <property type="term" value="C:membrane"/>
    <property type="evidence" value="ECO:0007669"/>
    <property type="project" value="UniProtKB-SubCell"/>
</dbReference>
<dbReference type="Gene3D" id="1.10.287.130">
    <property type="match status" value="1"/>
</dbReference>
<dbReference type="InterPro" id="IPR004358">
    <property type="entry name" value="Sig_transdc_His_kin-like_C"/>
</dbReference>
<feature type="domain" description="HAMP" evidence="10">
    <location>
        <begin position="303"/>
        <end position="356"/>
    </location>
</feature>
<evidence type="ECO:0000313" key="12">
    <source>
        <dbReference type="Proteomes" id="UP000502260"/>
    </source>
</evidence>
<reference evidence="12" key="1">
    <citation type="submission" date="2020-03" db="EMBL/GenBank/DDBJ databases">
        <title>Complete genome sequence of sulfur-oxidizing bacterium skT11.</title>
        <authorList>
            <person name="Kanda M."/>
            <person name="Kojima H."/>
            <person name="Fukui M."/>
        </authorList>
    </citation>
    <scope>NUCLEOTIDE SEQUENCE [LARGE SCALE GENOMIC DNA]</scope>
    <source>
        <strain evidence="12">skT11</strain>
    </source>
</reference>
<dbReference type="SMART" id="SM00387">
    <property type="entry name" value="HATPase_c"/>
    <property type="match status" value="1"/>
</dbReference>
<evidence type="ECO:0000256" key="6">
    <source>
        <dbReference type="ARBA" id="ARBA00022777"/>
    </source>
</evidence>
<dbReference type="SUPFAM" id="SSF158472">
    <property type="entry name" value="HAMP domain-like"/>
    <property type="match status" value="1"/>
</dbReference>
<dbReference type="PROSITE" id="PS50885">
    <property type="entry name" value="HAMP"/>
    <property type="match status" value="1"/>
</dbReference>
<keyword evidence="8" id="KW-1133">Transmembrane helix</keyword>
<dbReference type="InterPro" id="IPR003661">
    <property type="entry name" value="HisK_dim/P_dom"/>
</dbReference>